<dbReference type="Proteomes" id="UP000574390">
    <property type="component" value="Unassembled WGS sequence"/>
</dbReference>
<evidence type="ECO:0000259" key="2">
    <source>
        <dbReference type="PROSITE" id="PS51186"/>
    </source>
</evidence>
<feature type="signal peptide" evidence="1">
    <location>
        <begin position="1"/>
        <end position="27"/>
    </location>
</feature>
<dbReference type="EMBL" id="JABANM010006558">
    <property type="protein sequence ID" value="KAF4745736.1"/>
    <property type="molecule type" value="Genomic_DNA"/>
</dbReference>
<dbReference type="SUPFAM" id="SSF55729">
    <property type="entry name" value="Acyl-CoA N-acyltransferases (Nat)"/>
    <property type="match status" value="1"/>
</dbReference>
<dbReference type="AlphaFoldDB" id="A0A7J6TMU3"/>
<organism evidence="3 4">
    <name type="scientific">Perkinsus olseni</name>
    <name type="common">Perkinsus atlanticus</name>
    <dbReference type="NCBI Taxonomy" id="32597"/>
    <lineage>
        <taxon>Eukaryota</taxon>
        <taxon>Sar</taxon>
        <taxon>Alveolata</taxon>
        <taxon>Perkinsozoa</taxon>
        <taxon>Perkinsea</taxon>
        <taxon>Perkinsida</taxon>
        <taxon>Perkinsidae</taxon>
        <taxon>Perkinsus</taxon>
    </lineage>
</organism>
<evidence type="ECO:0000313" key="3">
    <source>
        <dbReference type="EMBL" id="KAF4745736.1"/>
    </source>
</evidence>
<sequence length="223" mass="24915">MFMLRPSIPSLLCAGLLPWIVSSLRRAQPESTPRNITIDPFQLHYEFLPNTFGDQSSVIFEGMKIYAKMTEAQAASIGSTELTVATVGFILVSVPRYPTLLQIHDVNVREDCRRNGIATYMITRLLASIKKGWPQVAGAYLAVWPPNDPAKRAYEKIGFIYVDSVDMINNGQPLRLDGYVFDFKSSAADRLPQDVNPEGMELPITAFPVDDQLFYTIIAPQQA</sequence>
<proteinExistence type="predicted"/>
<accession>A0A7J6TMU3</accession>
<dbReference type="InterPro" id="IPR000182">
    <property type="entry name" value="GNAT_dom"/>
</dbReference>
<dbReference type="GO" id="GO:0016747">
    <property type="term" value="F:acyltransferase activity, transferring groups other than amino-acyl groups"/>
    <property type="evidence" value="ECO:0007669"/>
    <property type="project" value="InterPro"/>
</dbReference>
<gene>
    <name evidence="3" type="ORF">FOZ62_011474</name>
</gene>
<reference evidence="3 4" key="1">
    <citation type="submission" date="2020-04" db="EMBL/GenBank/DDBJ databases">
        <title>Perkinsus olseni comparative genomics.</title>
        <authorList>
            <person name="Bogema D.R."/>
        </authorList>
    </citation>
    <scope>NUCLEOTIDE SEQUENCE [LARGE SCALE GENOMIC DNA]</scope>
    <source>
        <strain evidence="3">ATCC PRA-205</strain>
    </source>
</reference>
<feature type="chain" id="PRO_5029533512" description="N-acetyltransferase domain-containing protein" evidence="1">
    <location>
        <begin position="28"/>
        <end position="223"/>
    </location>
</feature>
<evidence type="ECO:0000256" key="1">
    <source>
        <dbReference type="SAM" id="SignalP"/>
    </source>
</evidence>
<keyword evidence="1" id="KW-0732">Signal</keyword>
<dbReference type="CDD" id="cd04301">
    <property type="entry name" value="NAT_SF"/>
    <property type="match status" value="1"/>
</dbReference>
<protein>
    <recommendedName>
        <fullName evidence="2">N-acetyltransferase domain-containing protein</fullName>
    </recommendedName>
</protein>
<dbReference type="PROSITE" id="PS51186">
    <property type="entry name" value="GNAT"/>
    <property type="match status" value="1"/>
</dbReference>
<name>A0A7J6TMU3_PEROL</name>
<dbReference type="Pfam" id="PF00583">
    <property type="entry name" value="Acetyltransf_1"/>
    <property type="match status" value="1"/>
</dbReference>
<dbReference type="Gene3D" id="3.40.630.30">
    <property type="match status" value="1"/>
</dbReference>
<evidence type="ECO:0000313" key="4">
    <source>
        <dbReference type="Proteomes" id="UP000574390"/>
    </source>
</evidence>
<comment type="caution">
    <text evidence="3">The sequence shown here is derived from an EMBL/GenBank/DDBJ whole genome shotgun (WGS) entry which is preliminary data.</text>
</comment>
<dbReference type="InterPro" id="IPR016181">
    <property type="entry name" value="Acyl_CoA_acyltransferase"/>
</dbReference>
<feature type="domain" description="N-acetyltransferase" evidence="2">
    <location>
        <begin position="31"/>
        <end position="179"/>
    </location>
</feature>